<reference evidence="2 3" key="1">
    <citation type="submission" date="2019-06" db="EMBL/GenBank/DDBJ databases">
        <title>Sorghum-associated microbial communities from plants grown in Nebraska, USA.</title>
        <authorList>
            <person name="Schachtman D."/>
        </authorList>
    </citation>
    <scope>NUCLEOTIDE SEQUENCE [LARGE SCALE GENOMIC DNA]</scope>
    <source>
        <strain evidence="2 3">110</strain>
    </source>
</reference>
<name>A0A543ENT2_9FLAO</name>
<dbReference type="Gene3D" id="3.40.630.30">
    <property type="match status" value="2"/>
</dbReference>
<evidence type="ECO:0000259" key="1">
    <source>
        <dbReference type="PROSITE" id="PS51186"/>
    </source>
</evidence>
<dbReference type="EMBL" id="VFPD01000001">
    <property type="protein sequence ID" value="TQM23255.1"/>
    <property type="molecule type" value="Genomic_DNA"/>
</dbReference>
<dbReference type="GO" id="GO:0016747">
    <property type="term" value="F:acyltransferase activity, transferring groups other than amino-acyl groups"/>
    <property type="evidence" value="ECO:0007669"/>
    <property type="project" value="InterPro"/>
</dbReference>
<accession>A0A543ENT2</accession>
<dbReference type="InterPro" id="IPR050276">
    <property type="entry name" value="MshD_Acetyltransferase"/>
</dbReference>
<keyword evidence="3" id="KW-1185">Reference proteome</keyword>
<evidence type="ECO:0000313" key="3">
    <source>
        <dbReference type="Proteomes" id="UP000316437"/>
    </source>
</evidence>
<comment type="caution">
    <text evidence="2">The sequence shown here is derived from an EMBL/GenBank/DDBJ whole genome shotgun (WGS) entry which is preliminary data.</text>
</comment>
<sequence length="281" mass="31731">MEFKTLADITIDELLSVFNHSFSDYVVPFHLTKEVLVSKVAAEKLDLSLSAGAFEEGKLVGFILQSEKIENGEKIIYNGGTGIIPESRGRGLVRKMYDFIIPVLKERNANTLLLEVIEGNQPAIRAYENLGFSIVRRLLCFNGSIKQGKENAEVAIKDLKDFQWEKLRSFWDIEPSWQGSVFVLEPMPENYVTFGAYIEEKLVGYIVYGPTSKKIYQFAVDKSYRNQGIGTMLFNAISKKNGGQTIALNNVDDSSENTSKFLSERAGLNNWLSQFEMKRPV</sequence>
<dbReference type="RefSeq" id="WP_142017987.1">
    <property type="nucleotide sequence ID" value="NZ_VFPD01000001.1"/>
</dbReference>
<feature type="domain" description="N-acetyltransferase" evidence="1">
    <location>
        <begin position="1"/>
        <end position="160"/>
    </location>
</feature>
<dbReference type="GO" id="GO:0005840">
    <property type="term" value="C:ribosome"/>
    <property type="evidence" value="ECO:0007669"/>
    <property type="project" value="UniProtKB-KW"/>
</dbReference>
<dbReference type="Pfam" id="PF00583">
    <property type="entry name" value="Acetyltransf_1"/>
    <property type="match status" value="2"/>
</dbReference>
<dbReference type="SUPFAM" id="SSF55729">
    <property type="entry name" value="Acyl-CoA N-acyltransferases (Nat)"/>
    <property type="match status" value="2"/>
</dbReference>
<keyword evidence="2" id="KW-0687">Ribonucleoprotein</keyword>
<dbReference type="InterPro" id="IPR000182">
    <property type="entry name" value="GNAT_dom"/>
</dbReference>
<evidence type="ECO:0000313" key="2">
    <source>
        <dbReference type="EMBL" id="TQM23255.1"/>
    </source>
</evidence>
<dbReference type="PANTHER" id="PTHR43617">
    <property type="entry name" value="L-AMINO ACID N-ACETYLTRANSFERASE"/>
    <property type="match status" value="1"/>
</dbReference>
<dbReference type="PROSITE" id="PS51186">
    <property type="entry name" value="GNAT"/>
    <property type="match status" value="2"/>
</dbReference>
<gene>
    <name evidence="2" type="ORF">FB551_2990</name>
</gene>
<dbReference type="CDD" id="cd04301">
    <property type="entry name" value="NAT_SF"/>
    <property type="match status" value="1"/>
</dbReference>
<dbReference type="InterPro" id="IPR016181">
    <property type="entry name" value="Acyl_CoA_acyltransferase"/>
</dbReference>
<proteinExistence type="predicted"/>
<protein>
    <submittedName>
        <fullName evidence="2">Ribosomal protein S18 acetylase RimI-like enzyme</fullName>
    </submittedName>
</protein>
<keyword evidence="2" id="KW-0689">Ribosomal protein</keyword>
<dbReference type="AlphaFoldDB" id="A0A543ENT2"/>
<organism evidence="2 3">
    <name type="scientific">Chryseobacterium aquifrigidense</name>
    <dbReference type="NCBI Taxonomy" id="558021"/>
    <lineage>
        <taxon>Bacteria</taxon>
        <taxon>Pseudomonadati</taxon>
        <taxon>Bacteroidota</taxon>
        <taxon>Flavobacteriia</taxon>
        <taxon>Flavobacteriales</taxon>
        <taxon>Weeksellaceae</taxon>
        <taxon>Chryseobacterium group</taxon>
        <taxon>Chryseobacterium</taxon>
    </lineage>
</organism>
<dbReference type="Proteomes" id="UP000316437">
    <property type="component" value="Unassembled WGS sequence"/>
</dbReference>
<feature type="domain" description="N-acetyltransferase" evidence="1">
    <location>
        <begin position="154"/>
        <end position="281"/>
    </location>
</feature>